<dbReference type="GO" id="GO:0047728">
    <property type="term" value="F:carnitine 3-dehydrogenase activity"/>
    <property type="evidence" value="ECO:0007669"/>
    <property type="project" value="UniProtKB-EC"/>
</dbReference>
<dbReference type="RefSeq" id="WP_307425944.1">
    <property type="nucleotide sequence ID" value="NZ_JAUSVK010000001.1"/>
</dbReference>
<reference evidence="1 2" key="1">
    <citation type="submission" date="2023-07" db="EMBL/GenBank/DDBJ databases">
        <title>Genomic Encyclopedia of Type Strains, Phase IV (KMG-IV): sequencing the most valuable type-strain genomes for metagenomic binning, comparative biology and taxonomic classification.</title>
        <authorList>
            <person name="Goeker M."/>
        </authorList>
    </citation>
    <scope>NUCLEOTIDE SEQUENCE [LARGE SCALE GENOMIC DNA]</scope>
    <source>
        <strain evidence="1 2">DSM 5896</strain>
    </source>
</reference>
<dbReference type="EMBL" id="JAUSVK010000001">
    <property type="protein sequence ID" value="MDQ0392291.1"/>
    <property type="molecule type" value="Genomic_DNA"/>
</dbReference>
<sequence length="193" mass="21248">MQDRPTRVVAPNEGKPFAGWDWSKPVPAPLALHRTPVIEAWTDYNDHMTESAFLLVFGDSSDCFFRYIGIDEAYRAAGRSIYTVETRIHNRREAHIGDRLALTLQLLDHDAKRLHVFHGMTDEATGQTLATAEQILVHVDMKEGRSTPFPPDLAERIAAIAGAHAVLPVPATVGVPTGLRKARPPAIAGTDPR</sequence>
<dbReference type="EC" id="1.1.1.108" evidence="1"/>
<proteinExistence type="predicted"/>
<dbReference type="Pfam" id="PF13279">
    <property type="entry name" value="4HBT_2"/>
    <property type="match status" value="1"/>
</dbReference>
<dbReference type="CDD" id="cd00586">
    <property type="entry name" value="4HBT"/>
    <property type="match status" value="1"/>
</dbReference>
<dbReference type="Gene3D" id="3.10.129.10">
    <property type="entry name" value="Hotdog Thioesterase"/>
    <property type="match status" value="1"/>
</dbReference>
<keyword evidence="2" id="KW-1185">Reference proteome</keyword>
<protein>
    <submittedName>
        <fullName evidence="1">Carnitine 3-dehydrogenase</fullName>
        <ecNumber evidence="1">1.1.1.108</ecNumber>
    </submittedName>
</protein>
<gene>
    <name evidence="1" type="ORF">J3R73_002083</name>
</gene>
<name>A0ABU0FCE5_9HYPH</name>
<evidence type="ECO:0000313" key="1">
    <source>
        <dbReference type="EMBL" id="MDQ0392291.1"/>
    </source>
</evidence>
<dbReference type="SUPFAM" id="SSF54637">
    <property type="entry name" value="Thioesterase/thiol ester dehydrase-isomerase"/>
    <property type="match status" value="1"/>
</dbReference>
<accession>A0ABU0FCE5</accession>
<comment type="caution">
    <text evidence="1">The sequence shown here is derived from an EMBL/GenBank/DDBJ whole genome shotgun (WGS) entry which is preliminary data.</text>
</comment>
<dbReference type="InterPro" id="IPR029069">
    <property type="entry name" value="HotDog_dom_sf"/>
</dbReference>
<evidence type="ECO:0000313" key="2">
    <source>
        <dbReference type="Proteomes" id="UP001237448"/>
    </source>
</evidence>
<keyword evidence="1" id="KW-0560">Oxidoreductase</keyword>
<organism evidence="1 2">
    <name type="scientific">Labrys monachus</name>
    <dbReference type="NCBI Taxonomy" id="217067"/>
    <lineage>
        <taxon>Bacteria</taxon>
        <taxon>Pseudomonadati</taxon>
        <taxon>Pseudomonadota</taxon>
        <taxon>Alphaproteobacteria</taxon>
        <taxon>Hyphomicrobiales</taxon>
        <taxon>Xanthobacteraceae</taxon>
        <taxon>Labrys</taxon>
    </lineage>
</organism>
<dbReference type="Proteomes" id="UP001237448">
    <property type="component" value="Unassembled WGS sequence"/>
</dbReference>